<dbReference type="InParanoid" id="G2XUY4"/>
<dbReference type="Proteomes" id="UP000008177">
    <property type="component" value="Unplaced contigs"/>
</dbReference>
<evidence type="ECO:0000313" key="1">
    <source>
        <dbReference type="EMBL" id="CCD44304.1"/>
    </source>
</evidence>
<organism evidence="1 2">
    <name type="scientific">Botryotinia fuckeliana (strain T4)</name>
    <name type="common">Noble rot fungus</name>
    <name type="synonym">Botrytis cinerea</name>
    <dbReference type="NCBI Taxonomy" id="999810"/>
    <lineage>
        <taxon>Eukaryota</taxon>
        <taxon>Fungi</taxon>
        <taxon>Dikarya</taxon>
        <taxon>Ascomycota</taxon>
        <taxon>Pezizomycotina</taxon>
        <taxon>Leotiomycetes</taxon>
        <taxon>Helotiales</taxon>
        <taxon>Sclerotiniaceae</taxon>
        <taxon>Botrytis</taxon>
    </lineage>
</organism>
<protein>
    <submittedName>
        <fullName evidence="1">Uncharacterized protein</fullName>
    </submittedName>
</protein>
<name>G2XUY4_BOTF4</name>
<reference evidence="2" key="1">
    <citation type="journal article" date="2011" name="PLoS Genet.">
        <title>Genomic analysis of the necrotrophic fungal pathogens Sclerotinia sclerotiorum and Botrytis cinerea.</title>
        <authorList>
            <person name="Amselem J."/>
            <person name="Cuomo C.A."/>
            <person name="van Kan J.A."/>
            <person name="Viaud M."/>
            <person name="Benito E.P."/>
            <person name="Couloux A."/>
            <person name="Coutinho P.M."/>
            <person name="de Vries R.P."/>
            <person name="Dyer P.S."/>
            <person name="Fillinger S."/>
            <person name="Fournier E."/>
            <person name="Gout L."/>
            <person name="Hahn M."/>
            <person name="Kohn L."/>
            <person name="Lapalu N."/>
            <person name="Plummer K.M."/>
            <person name="Pradier J.M."/>
            <person name="Quevillon E."/>
            <person name="Sharon A."/>
            <person name="Simon A."/>
            <person name="ten Have A."/>
            <person name="Tudzynski B."/>
            <person name="Tudzynski P."/>
            <person name="Wincker P."/>
            <person name="Andrew M."/>
            <person name="Anthouard V."/>
            <person name="Beever R.E."/>
            <person name="Beffa R."/>
            <person name="Benoit I."/>
            <person name="Bouzid O."/>
            <person name="Brault B."/>
            <person name="Chen Z."/>
            <person name="Choquer M."/>
            <person name="Collemare J."/>
            <person name="Cotton P."/>
            <person name="Danchin E.G."/>
            <person name="Da Silva C."/>
            <person name="Gautier A."/>
            <person name="Giraud C."/>
            <person name="Giraud T."/>
            <person name="Gonzalez C."/>
            <person name="Grossetete S."/>
            <person name="Guldener U."/>
            <person name="Henrissat B."/>
            <person name="Howlett B.J."/>
            <person name="Kodira C."/>
            <person name="Kretschmer M."/>
            <person name="Lappartient A."/>
            <person name="Leroch M."/>
            <person name="Levis C."/>
            <person name="Mauceli E."/>
            <person name="Neuveglise C."/>
            <person name="Oeser B."/>
            <person name="Pearson M."/>
            <person name="Poulain J."/>
            <person name="Poussereau N."/>
            <person name="Quesneville H."/>
            <person name="Rascle C."/>
            <person name="Schumacher J."/>
            <person name="Segurens B."/>
            <person name="Sexton A."/>
            <person name="Silva E."/>
            <person name="Sirven C."/>
            <person name="Soanes D.M."/>
            <person name="Talbot N.J."/>
            <person name="Templeton M."/>
            <person name="Yandava C."/>
            <person name="Yarden O."/>
            <person name="Zeng Q."/>
            <person name="Rollins J.A."/>
            <person name="Lebrun M.H."/>
            <person name="Dickman M."/>
        </authorList>
    </citation>
    <scope>NUCLEOTIDE SEQUENCE [LARGE SCALE GENOMIC DNA]</scope>
    <source>
        <strain evidence="2">T4</strain>
    </source>
</reference>
<sequence>MCITSLANCMARCTAKKVGGRAQSRFSSGAMLFLGLHPNVLPIDVCEWKEG</sequence>
<dbReference type="EMBL" id="FQ790270">
    <property type="protein sequence ID" value="CCD44304.1"/>
    <property type="molecule type" value="Genomic_DNA"/>
</dbReference>
<gene>
    <name evidence="1" type="ORF">BofuT4_P058840.1</name>
</gene>
<proteinExistence type="predicted"/>
<evidence type="ECO:0000313" key="2">
    <source>
        <dbReference type="Proteomes" id="UP000008177"/>
    </source>
</evidence>
<dbReference type="HOGENOM" id="CLU_3106039_0_0_1"/>
<accession>G2XUY4</accession>
<dbReference type="AlphaFoldDB" id="G2XUY4"/>